<accession>A0A5S4F1W3</accession>
<evidence type="ECO:0000256" key="8">
    <source>
        <dbReference type="SAM" id="Phobius"/>
    </source>
</evidence>
<reference evidence="10 11" key="1">
    <citation type="submission" date="2019-05" db="EMBL/GenBank/DDBJ databases">
        <title>Draft genome sequence of Nonomuraea zeae DSM 100528.</title>
        <authorList>
            <person name="Saricaoglu S."/>
            <person name="Isik K."/>
        </authorList>
    </citation>
    <scope>NUCLEOTIDE SEQUENCE [LARGE SCALE GENOMIC DNA]</scope>
    <source>
        <strain evidence="10 11">DSM 100528</strain>
    </source>
</reference>
<dbReference type="GO" id="GO:0005886">
    <property type="term" value="C:plasma membrane"/>
    <property type="evidence" value="ECO:0007669"/>
    <property type="project" value="UniProtKB-SubCell"/>
</dbReference>
<evidence type="ECO:0000256" key="5">
    <source>
        <dbReference type="ARBA" id="ARBA00022692"/>
    </source>
</evidence>
<keyword evidence="7 8" id="KW-0472">Membrane</keyword>
<dbReference type="InterPro" id="IPR020846">
    <property type="entry name" value="MFS_dom"/>
</dbReference>
<dbReference type="InterPro" id="IPR004812">
    <property type="entry name" value="Efflux_drug-R_Bcr/CmlA"/>
</dbReference>
<dbReference type="InterPro" id="IPR005829">
    <property type="entry name" value="Sugar_transporter_CS"/>
</dbReference>
<comment type="caution">
    <text evidence="10">The sequence shown here is derived from an EMBL/GenBank/DDBJ whole genome shotgun (WGS) entry which is preliminary data.</text>
</comment>
<dbReference type="PANTHER" id="PTHR23502">
    <property type="entry name" value="MAJOR FACILITATOR SUPERFAMILY"/>
    <property type="match status" value="1"/>
</dbReference>
<feature type="transmembrane region" description="Helical" evidence="8">
    <location>
        <begin position="258"/>
        <end position="276"/>
    </location>
</feature>
<dbReference type="OrthoDB" id="9814303at2"/>
<feature type="transmembrane region" description="Helical" evidence="8">
    <location>
        <begin position="52"/>
        <end position="71"/>
    </location>
</feature>
<sequence>MSQIQALATGQKRTGRLIVVLAALTAVAPLAIDMYVPGFPGLARSFGTADSTVQLSLTAFLVGLATGQLLLGPVSDAVGRRRVLLAGATLFTVLSVACAVSPRIEIFDAVRLLQGVAGAAGMVVARAVLTDRFHGTPEAGRHFATLSAIVFMAPVVAPVLGGAILGVGSWRLVFAALAGFGVLLIAGILAWVPESLPAERRRSGGVTGVVKAIAMLAGRPALVGYVLASSCTGAALFTYIAGSTFVFQDVYGLSAARYSLVFAVNALGMLASSLLFGRLSARVRADTLLVAGLSVAGTGTAALVVSLVTTGGSFAATWACLFVTVTGLGTALPATTTIVQSLGHDAPGAASGLLGGSQFILGAAASPLSGLFGDGRTISMAAIMLAAFGLAALSLFLARGARGRTAGAGQTHHAFDRPR</sequence>
<dbReference type="SUPFAM" id="SSF103473">
    <property type="entry name" value="MFS general substrate transporter"/>
    <property type="match status" value="1"/>
</dbReference>
<feature type="transmembrane region" description="Helical" evidence="8">
    <location>
        <begin position="110"/>
        <end position="129"/>
    </location>
</feature>
<feature type="transmembrane region" description="Helical" evidence="8">
    <location>
        <begin position="222"/>
        <end position="246"/>
    </location>
</feature>
<evidence type="ECO:0000256" key="2">
    <source>
        <dbReference type="ARBA" id="ARBA00006236"/>
    </source>
</evidence>
<organism evidence="10 11">
    <name type="scientific">Nonomuraea zeae</name>
    <dbReference type="NCBI Taxonomy" id="1642303"/>
    <lineage>
        <taxon>Bacteria</taxon>
        <taxon>Bacillati</taxon>
        <taxon>Actinomycetota</taxon>
        <taxon>Actinomycetes</taxon>
        <taxon>Streptosporangiales</taxon>
        <taxon>Streptosporangiaceae</taxon>
        <taxon>Nonomuraea</taxon>
    </lineage>
</organism>
<dbReference type="PROSITE" id="PS50850">
    <property type="entry name" value="MFS"/>
    <property type="match status" value="1"/>
</dbReference>
<evidence type="ECO:0000313" key="10">
    <source>
        <dbReference type="EMBL" id="TMR10071.1"/>
    </source>
</evidence>
<feature type="transmembrane region" description="Helical" evidence="8">
    <location>
        <begin position="288"/>
        <end position="309"/>
    </location>
</feature>
<dbReference type="Proteomes" id="UP000306628">
    <property type="component" value="Unassembled WGS sequence"/>
</dbReference>
<evidence type="ECO:0000259" key="9">
    <source>
        <dbReference type="PROSITE" id="PS50850"/>
    </source>
</evidence>
<dbReference type="InterPro" id="IPR011701">
    <property type="entry name" value="MFS"/>
</dbReference>
<keyword evidence="3" id="KW-0813">Transport</keyword>
<feature type="transmembrane region" description="Helical" evidence="8">
    <location>
        <begin position="83"/>
        <end position="104"/>
    </location>
</feature>
<dbReference type="CDD" id="cd17320">
    <property type="entry name" value="MFS_MdfA_MDR_like"/>
    <property type="match status" value="1"/>
</dbReference>
<dbReference type="InterPro" id="IPR036259">
    <property type="entry name" value="MFS_trans_sf"/>
</dbReference>
<feature type="transmembrane region" description="Helical" evidence="8">
    <location>
        <begin position="351"/>
        <end position="372"/>
    </location>
</feature>
<feature type="transmembrane region" description="Helical" evidence="8">
    <location>
        <begin position="141"/>
        <end position="166"/>
    </location>
</feature>
<dbReference type="AlphaFoldDB" id="A0A5S4F1W3"/>
<keyword evidence="11" id="KW-1185">Reference proteome</keyword>
<dbReference type="Gene3D" id="1.20.1720.10">
    <property type="entry name" value="Multidrug resistance protein D"/>
    <property type="match status" value="1"/>
</dbReference>
<dbReference type="Pfam" id="PF07690">
    <property type="entry name" value="MFS_1"/>
    <property type="match status" value="1"/>
</dbReference>
<feature type="domain" description="Major facilitator superfamily (MFS) profile" evidence="9">
    <location>
        <begin position="17"/>
        <end position="404"/>
    </location>
</feature>
<proteinExistence type="inferred from homology"/>
<dbReference type="RefSeq" id="WP_138698860.1">
    <property type="nucleotide sequence ID" value="NZ_JBHSAZ010000021.1"/>
</dbReference>
<dbReference type="GO" id="GO:1990961">
    <property type="term" value="P:xenobiotic detoxification by transmembrane export across the plasma membrane"/>
    <property type="evidence" value="ECO:0007669"/>
    <property type="project" value="InterPro"/>
</dbReference>
<comment type="similarity">
    <text evidence="2">Belongs to the major facilitator superfamily. Bcr/CmlA family.</text>
</comment>
<evidence type="ECO:0000256" key="4">
    <source>
        <dbReference type="ARBA" id="ARBA00022475"/>
    </source>
</evidence>
<dbReference type="NCBIfam" id="TIGR00710">
    <property type="entry name" value="efflux_Bcr_CflA"/>
    <property type="match status" value="1"/>
</dbReference>
<feature type="transmembrane region" description="Helical" evidence="8">
    <location>
        <begin position="378"/>
        <end position="398"/>
    </location>
</feature>
<gene>
    <name evidence="10" type="ORF">ETD85_60840</name>
</gene>
<keyword evidence="5 8" id="KW-0812">Transmembrane</keyword>
<dbReference type="GO" id="GO:0042910">
    <property type="term" value="F:xenobiotic transmembrane transporter activity"/>
    <property type="evidence" value="ECO:0007669"/>
    <property type="project" value="InterPro"/>
</dbReference>
<evidence type="ECO:0000256" key="3">
    <source>
        <dbReference type="ARBA" id="ARBA00022448"/>
    </source>
</evidence>
<feature type="transmembrane region" description="Helical" evidence="8">
    <location>
        <begin position="315"/>
        <end position="339"/>
    </location>
</feature>
<evidence type="ECO:0000256" key="1">
    <source>
        <dbReference type="ARBA" id="ARBA00004651"/>
    </source>
</evidence>
<name>A0A5S4F1W3_9ACTN</name>
<dbReference type="PROSITE" id="PS00216">
    <property type="entry name" value="SUGAR_TRANSPORT_1"/>
    <property type="match status" value="1"/>
</dbReference>
<evidence type="ECO:0000313" key="11">
    <source>
        <dbReference type="Proteomes" id="UP000306628"/>
    </source>
</evidence>
<feature type="transmembrane region" description="Helical" evidence="8">
    <location>
        <begin position="14"/>
        <end position="32"/>
    </location>
</feature>
<feature type="transmembrane region" description="Helical" evidence="8">
    <location>
        <begin position="172"/>
        <end position="192"/>
    </location>
</feature>
<keyword evidence="4" id="KW-1003">Cell membrane</keyword>
<evidence type="ECO:0000256" key="6">
    <source>
        <dbReference type="ARBA" id="ARBA00022989"/>
    </source>
</evidence>
<comment type="subcellular location">
    <subcellularLocation>
        <location evidence="1">Cell membrane</location>
        <topology evidence="1">Multi-pass membrane protein</topology>
    </subcellularLocation>
</comment>
<keyword evidence="6 8" id="KW-1133">Transmembrane helix</keyword>
<dbReference type="EMBL" id="VCKX01000545">
    <property type="protein sequence ID" value="TMR10071.1"/>
    <property type="molecule type" value="Genomic_DNA"/>
</dbReference>
<dbReference type="PANTHER" id="PTHR23502:SF132">
    <property type="entry name" value="POLYAMINE TRANSPORTER 2-RELATED"/>
    <property type="match status" value="1"/>
</dbReference>
<protein>
    <submittedName>
        <fullName evidence="10">Multidrug effflux MFS transporter</fullName>
    </submittedName>
</protein>
<evidence type="ECO:0000256" key="7">
    <source>
        <dbReference type="ARBA" id="ARBA00023136"/>
    </source>
</evidence>